<dbReference type="Pfam" id="PF14238">
    <property type="entry name" value="DUF4340"/>
    <property type="match status" value="1"/>
</dbReference>
<accession>A0A6L5YMR6</accession>
<name>A0A6L5YMR6_9FIRM</name>
<dbReference type="RefSeq" id="WP_154427870.1">
    <property type="nucleotide sequence ID" value="NZ_VUNI01000001.1"/>
</dbReference>
<feature type="domain" description="DUF4340" evidence="2">
    <location>
        <begin position="76"/>
        <end position="176"/>
    </location>
</feature>
<evidence type="ECO:0000313" key="4">
    <source>
        <dbReference type="Proteomes" id="UP000474024"/>
    </source>
</evidence>
<comment type="caution">
    <text evidence="3">The sequence shown here is derived from an EMBL/GenBank/DDBJ whole genome shotgun (WGS) entry which is preliminary data.</text>
</comment>
<dbReference type="AlphaFoldDB" id="A0A6L5YMR6"/>
<evidence type="ECO:0000259" key="2">
    <source>
        <dbReference type="Pfam" id="PF14238"/>
    </source>
</evidence>
<keyword evidence="4" id="KW-1185">Reference proteome</keyword>
<feature type="region of interest" description="Disordered" evidence="1">
    <location>
        <begin position="175"/>
        <end position="198"/>
    </location>
</feature>
<evidence type="ECO:0000256" key="1">
    <source>
        <dbReference type="SAM" id="MobiDB-lite"/>
    </source>
</evidence>
<sequence length="198" mass="21821">MKRQKKQFIVLLILLVVCVAAYLGVTMNNKKTKQEEEASEEAAKVYITDFDKDDVTAFSYVLNGTTLAFHKDGDNWLYDGDSSVDIDEDSVSDLLSQASKMTAAEQLDEVGDLSDYGLDAPTNTITIETKDDKITLLVGNCNDMLSEYYMKEEGSDAVYLVDSTTAKLFQKSVESLTATEDTESTEAAEPEATEENAD</sequence>
<protein>
    <submittedName>
        <fullName evidence="3">DUF4340 domain-containing protein</fullName>
    </submittedName>
</protein>
<feature type="compositionally biased region" description="Acidic residues" evidence="1">
    <location>
        <begin position="180"/>
        <end position="198"/>
    </location>
</feature>
<proteinExistence type="predicted"/>
<dbReference type="EMBL" id="VUNI01000001">
    <property type="protein sequence ID" value="MST73578.1"/>
    <property type="molecule type" value="Genomic_DNA"/>
</dbReference>
<dbReference type="Proteomes" id="UP000474024">
    <property type="component" value="Unassembled WGS sequence"/>
</dbReference>
<gene>
    <name evidence="3" type="ORF">FYJ75_00830</name>
</gene>
<dbReference type="InterPro" id="IPR025641">
    <property type="entry name" value="DUF4340"/>
</dbReference>
<evidence type="ECO:0000313" key="3">
    <source>
        <dbReference type="EMBL" id="MST73578.1"/>
    </source>
</evidence>
<reference evidence="3 4" key="1">
    <citation type="submission" date="2019-08" db="EMBL/GenBank/DDBJ databases">
        <title>In-depth cultivation of the pig gut microbiome towards novel bacterial diversity and tailored functional studies.</title>
        <authorList>
            <person name="Wylensek D."/>
            <person name="Hitch T.C.A."/>
            <person name="Clavel T."/>
        </authorList>
    </citation>
    <scope>NUCLEOTIDE SEQUENCE [LARGE SCALE GENOMIC DNA]</scope>
    <source>
        <strain evidence="3 4">MUC/MUC-530-WT-4D</strain>
    </source>
</reference>
<organism evidence="3 4">
    <name type="scientific">Roseburia porci</name>
    <dbReference type="NCBI Taxonomy" id="2605790"/>
    <lineage>
        <taxon>Bacteria</taxon>
        <taxon>Bacillati</taxon>
        <taxon>Bacillota</taxon>
        <taxon>Clostridia</taxon>
        <taxon>Lachnospirales</taxon>
        <taxon>Lachnospiraceae</taxon>
        <taxon>Roseburia</taxon>
    </lineage>
</organism>